<dbReference type="Gene3D" id="3.40.390.10">
    <property type="entry name" value="Collagenase (Catalytic Domain)"/>
    <property type="match status" value="1"/>
</dbReference>
<evidence type="ECO:0000256" key="1">
    <source>
        <dbReference type="ARBA" id="ARBA00004167"/>
    </source>
</evidence>
<evidence type="ECO:0000313" key="9">
    <source>
        <dbReference type="Proteomes" id="UP000052978"/>
    </source>
</evidence>
<evidence type="ECO:0000256" key="2">
    <source>
        <dbReference type="ARBA" id="ARBA00023157"/>
    </source>
</evidence>
<dbReference type="Proteomes" id="UP000052978">
    <property type="component" value="Unassembled WGS sequence"/>
</dbReference>
<dbReference type="GO" id="GO:1990913">
    <property type="term" value="C:sperm head plasma membrane"/>
    <property type="evidence" value="ECO:0007669"/>
    <property type="project" value="TreeGrafter"/>
</dbReference>
<dbReference type="Pfam" id="PF00200">
    <property type="entry name" value="Disintegrin"/>
    <property type="match status" value="1"/>
</dbReference>
<dbReference type="InterPro" id="IPR002870">
    <property type="entry name" value="Peptidase_M12B_N"/>
</dbReference>
<dbReference type="SMART" id="SM00608">
    <property type="entry name" value="ACR"/>
    <property type="match status" value="1"/>
</dbReference>
<dbReference type="Pfam" id="PF01421">
    <property type="entry name" value="Reprolysin"/>
    <property type="match status" value="1"/>
</dbReference>
<dbReference type="FunFam" id="3.40.390.10:FF:000002">
    <property type="entry name" value="Disintegrin and metalloproteinase domain-containing protein 22"/>
    <property type="match status" value="1"/>
</dbReference>
<dbReference type="Pfam" id="PF01562">
    <property type="entry name" value="Pep_M12B_propep"/>
    <property type="match status" value="1"/>
</dbReference>
<name>S7NKM1_MYOBR</name>
<keyword evidence="4" id="KW-0862">Zinc</keyword>
<dbReference type="PROSITE" id="PS50214">
    <property type="entry name" value="DISINTEGRIN_2"/>
    <property type="match status" value="1"/>
</dbReference>
<proteinExistence type="predicted"/>
<dbReference type="InterPro" id="IPR006586">
    <property type="entry name" value="ADAM_Cys-rich"/>
</dbReference>
<feature type="domain" description="Disintegrin" evidence="6">
    <location>
        <begin position="341"/>
        <end position="427"/>
    </location>
</feature>
<comment type="caution">
    <text evidence="4">Lacks conserved residue(s) required for the propagation of feature annotation.</text>
</comment>
<evidence type="ECO:0000256" key="5">
    <source>
        <dbReference type="SAM" id="Phobius"/>
    </source>
</evidence>
<keyword evidence="5" id="KW-0472">Membrane</keyword>
<evidence type="ECO:0000259" key="7">
    <source>
        <dbReference type="PROSITE" id="PS50215"/>
    </source>
</evidence>
<dbReference type="PANTHER" id="PTHR11905:SF239">
    <property type="entry name" value="A DISINTEGRIN AND METALLOPEPTIDASE DOMAIN 26B-RELATED"/>
    <property type="match status" value="1"/>
</dbReference>
<evidence type="ECO:0000256" key="3">
    <source>
        <dbReference type="PROSITE-ProRule" id="PRU00068"/>
    </source>
</evidence>
<evidence type="ECO:0000256" key="4">
    <source>
        <dbReference type="PROSITE-ProRule" id="PRU00276"/>
    </source>
</evidence>
<dbReference type="EMBL" id="KE164436">
    <property type="protein sequence ID" value="EPQ17956.1"/>
    <property type="molecule type" value="Genomic_DNA"/>
</dbReference>
<keyword evidence="9" id="KW-1185">Reference proteome</keyword>
<protein>
    <submittedName>
        <fullName evidence="8">Disintegrin and metalloproteinase domain-containing protein 25</fullName>
    </submittedName>
</protein>
<keyword evidence="2 4" id="KW-1015">Disulfide bond</keyword>
<dbReference type="SUPFAM" id="SSF57552">
    <property type="entry name" value="Blood coagulation inhibitor (disintegrin)"/>
    <property type="match status" value="1"/>
</dbReference>
<keyword evidence="8" id="KW-0401">Integrin</keyword>
<feature type="domain" description="Peptidase M12B" evidence="7">
    <location>
        <begin position="143"/>
        <end position="335"/>
    </location>
</feature>
<dbReference type="Pfam" id="PF08516">
    <property type="entry name" value="ADAM_CR"/>
    <property type="match status" value="1"/>
</dbReference>
<dbReference type="SMART" id="SM00050">
    <property type="entry name" value="DISIN"/>
    <property type="match status" value="1"/>
</dbReference>
<accession>S7NKM1</accession>
<gene>
    <name evidence="8" type="ORF">D623_10017446</name>
</gene>
<dbReference type="Gene3D" id="4.10.70.10">
    <property type="entry name" value="Disintegrin domain"/>
    <property type="match status" value="1"/>
</dbReference>
<feature type="binding site" evidence="4">
    <location>
        <position position="277"/>
    </location>
    <ligand>
        <name>Zn(2+)</name>
        <dbReference type="ChEBI" id="CHEBI:29105"/>
        <note>catalytic</note>
    </ligand>
</feature>
<dbReference type="CDD" id="cd04269">
    <property type="entry name" value="ZnMc_adamalysin_II_like"/>
    <property type="match status" value="1"/>
</dbReference>
<dbReference type="PROSITE" id="PS50215">
    <property type="entry name" value="ADAM_MEPRO"/>
    <property type="match status" value="1"/>
</dbReference>
<dbReference type="InterPro" id="IPR024079">
    <property type="entry name" value="MetalloPept_cat_dom_sf"/>
</dbReference>
<dbReference type="InterPro" id="IPR034027">
    <property type="entry name" value="Reprolysin_adamalysin"/>
</dbReference>
<evidence type="ECO:0000259" key="6">
    <source>
        <dbReference type="PROSITE" id="PS50214"/>
    </source>
</evidence>
<dbReference type="GO" id="GO:0007229">
    <property type="term" value="P:integrin-mediated signaling pathway"/>
    <property type="evidence" value="ECO:0007669"/>
    <property type="project" value="UniProtKB-KW"/>
</dbReference>
<dbReference type="PANTHER" id="PTHR11905">
    <property type="entry name" value="ADAM A DISINTEGRIN AND METALLOPROTEASE DOMAIN"/>
    <property type="match status" value="1"/>
</dbReference>
<comment type="subcellular location">
    <subcellularLocation>
        <location evidence="1">Membrane</location>
        <topology evidence="1">Single-pass membrane protein</topology>
    </subcellularLocation>
</comment>
<feature type="disulfide bond" evidence="4">
    <location>
        <begin position="294"/>
        <end position="299"/>
    </location>
</feature>
<dbReference type="InterPro" id="IPR036436">
    <property type="entry name" value="Disintegrin_dom_sf"/>
</dbReference>
<dbReference type="GO" id="GO:0004222">
    <property type="term" value="F:metalloendopeptidase activity"/>
    <property type="evidence" value="ECO:0007669"/>
    <property type="project" value="InterPro"/>
</dbReference>
<evidence type="ECO:0000313" key="8">
    <source>
        <dbReference type="EMBL" id="EPQ17956.1"/>
    </source>
</evidence>
<dbReference type="GO" id="GO:0008584">
    <property type="term" value="P:male gonad development"/>
    <property type="evidence" value="ECO:0007669"/>
    <property type="project" value="TreeGrafter"/>
</dbReference>
<dbReference type="InterPro" id="IPR001762">
    <property type="entry name" value="Disintegrin_dom"/>
</dbReference>
<reference evidence="8 9" key="1">
    <citation type="journal article" date="2013" name="Nat. Commun.">
        <title>Genome analysis reveals insights into physiology and longevity of the Brandt's bat Myotis brandtii.</title>
        <authorList>
            <person name="Seim I."/>
            <person name="Fang X."/>
            <person name="Xiong Z."/>
            <person name="Lobanov A.V."/>
            <person name="Huang Z."/>
            <person name="Ma S."/>
            <person name="Feng Y."/>
            <person name="Turanov A.A."/>
            <person name="Zhu Y."/>
            <person name="Lenz T.L."/>
            <person name="Gerashchenko M.V."/>
            <person name="Fan D."/>
            <person name="Hee Yim S."/>
            <person name="Yao X."/>
            <person name="Jordan D."/>
            <person name="Xiong Y."/>
            <person name="Ma Y."/>
            <person name="Lyapunov A.N."/>
            <person name="Chen G."/>
            <person name="Kulakova O.I."/>
            <person name="Sun Y."/>
            <person name="Lee S.G."/>
            <person name="Bronson R.T."/>
            <person name="Moskalev A.A."/>
            <person name="Sunyaev S.R."/>
            <person name="Zhang G."/>
            <person name="Krogh A."/>
            <person name="Wang J."/>
            <person name="Gladyshev V.N."/>
        </authorList>
    </citation>
    <scope>NUCLEOTIDE SEQUENCE [LARGE SCALE GENOMIC DNA]</scope>
</reference>
<dbReference type="FunFam" id="4.10.70.10:FF:000001">
    <property type="entry name" value="Disintegrin and metalloproteinase domain-containing protein 22"/>
    <property type="match status" value="1"/>
</dbReference>
<feature type="disulfide bond" evidence="3">
    <location>
        <begin position="399"/>
        <end position="419"/>
    </location>
</feature>
<dbReference type="AlphaFoldDB" id="S7NKM1"/>
<keyword evidence="5" id="KW-1133">Transmembrane helix</keyword>
<organism evidence="8 9">
    <name type="scientific">Myotis brandtii</name>
    <name type="common">Brandt's bat</name>
    <dbReference type="NCBI Taxonomy" id="109478"/>
    <lineage>
        <taxon>Eukaryota</taxon>
        <taxon>Metazoa</taxon>
        <taxon>Chordata</taxon>
        <taxon>Craniata</taxon>
        <taxon>Vertebrata</taxon>
        <taxon>Euteleostomi</taxon>
        <taxon>Mammalia</taxon>
        <taxon>Eutheria</taxon>
        <taxon>Laurasiatheria</taxon>
        <taxon>Chiroptera</taxon>
        <taxon>Yangochiroptera</taxon>
        <taxon>Vespertilionidae</taxon>
        <taxon>Myotis</taxon>
    </lineage>
</organism>
<feature type="binding site" evidence="4">
    <location>
        <position position="287"/>
    </location>
    <ligand>
        <name>Zn(2+)</name>
        <dbReference type="ChEBI" id="CHEBI:29105"/>
        <note>catalytic</note>
    </ligand>
</feature>
<feature type="active site" evidence="4">
    <location>
        <position position="278"/>
    </location>
</feature>
<dbReference type="InterPro" id="IPR001590">
    <property type="entry name" value="Peptidase_M12B"/>
</dbReference>
<dbReference type="MEROPS" id="M12.P01"/>
<sequence>MHFGGRNQVIHMKVNRHFLSRHFRVVTYSDQGILLEDQPFIQNDCYYHGYMEGDPESLVSLGTCFGGLQGILQTNDIVYEIEPKRLSTTFEHFIYKVDSEETQLPSMRCGVTDEEIARQLKFQESANFTLMQSGYEGWWTHRRLLELAVVVEHNLYLHHKRNTTAVQYEVLLVVNAVDNFLNSLDVDVVFMGIEVWTEKNPTSLDNIGGGLGGFCNWKQTSFNKRIPHDVAHLFVKRDYGMVFGLANVGTVCDYEFNCGVETLMDDTLHSFAYAVAHEIGHNFGMHHDVPPCTCGHTNCIMLPVKSSGTTFSNCSYASFMDTLATKNCMYISSNTGNVFTLTRCGNSVVEEGEQCDCGALHLCMKDPCCESNCTLSPGATCASGLCCKYCQIVRRGKVCRKKENECDLPEWCNGTSYHCPEDVYLQNGMPCKDGGSCYEKRCNDREEQCRNIFGKEAKSANQRCYTEINTRGDRFGNCGLMSSTYVKCDISDTLCGRDQCENVTKLPLLREHSTVHWTQFKGATCWGTDYHFGMTIPDIGDVKDGTESGAEHVCIQRKCVHRSLLVTDCSPETCNLKGVCNNRQHCHCKWEWDPPFCLERGHGGSIDSGPPPWRKRLKIRKENKYLLLLSLVRFICLLGLLIFAVLNIQHYR</sequence>
<dbReference type="GO" id="GO:0006508">
    <property type="term" value="P:proteolysis"/>
    <property type="evidence" value="ECO:0007669"/>
    <property type="project" value="InterPro"/>
</dbReference>
<feature type="transmembrane region" description="Helical" evidence="5">
    <location>
        <begin position="625"/>
        <end position="646"/>
    </location>
</feature>
<dbReference type="GO" id="GO:0009897">
    <property type="term" value="C:external side of plasma membrane"/>
    <property type="evidence" value="ECO:0007669"/>
    <property type="project" value="TreeGrafter"/>
</dbReference>
<dbReference type="SUPFAM" id="SSF55486">
    <property type="entry name" value="Metalloproteases ('zincins'), catalytic domain"/>
    <property type="match status" value="1"/>
</dbReference>
<dbReference type="eggNOG" id="KOG3607">
    <property type="taxonomic scope" value="Eukaryota"/>
</dbReference>
<feature type="binding site" evidence="4">
    <location>
        <position position="281"/>
    </location>
    <ligand>
        <name>Zn(2+)</name>
        <dbReference type="ChEBI" id="CHEBI:29105"/>
        <note>catalytic</note>
    </ligand>
</feature>
<dbReference type="PRINTS" id="PR00289">
    <property type="entry name" value="DISINTEGRIN"/>
</dbReference>
<keyword evidence="5" id="KW-0812">Transmembrane</keyword>
<keyword evidence="4" id="KW-0479">Metal-binding</keyword>
<dbReference type="GO" id="GO:0046872">
    <property type="term" value="F:metal ion binding"/>
    <property type="evidence" value="ECO:0007669"/>
    <property type="project" value="UniProtKB-KW"/>
</dbReference>